<dbReference type="InterPro" id="IPR000690">
    <property type="entry name" value="Matrin/U1-C_Znf_C2H2"/>
</dbReference>
<feature type="compositionally biased region" description="Acidic residues" evidence="8">
    <location>
        <begin position="372"/>
        <end position="381"/>
    </location>
</feature>
<evidence type="ECO:0000256" key="2">
    <source>
        <dbReference type="ARBA" id="ARBA00008776"/>
    </source>
</evidence>
<feature type="domain" description="Matrin-type" evidence="9">
    <location>
        <begin position="412"/>
        <end position="443"/>
    </location>
</feature>
<evidence type="ECO:0000256" key="7">
    <source>
        <dbReference type="ARBA" id="ARBA00023242"/>
    </source>
</evidence>
<evidence type="ECO:0000256" key="4">
    <source>
        <dbReference type="ARBA" id="ARBA00022723"/>
    </source>
</evidence>
<feature type="region of interest" description="Disordered" evidence="8">
    <location>
        <begin position="358"/>
        <end position="381"/>
    </location>
</feature>
<dbReference type="InterPro" id="IPR024598">
    <property type="entry name" value="SF3a60/Prp9_C"/>
</dbReference>
<dbReference type="InParanoid" id="A0A3N4L0K0"/>
<dbReference type="InterPro" id="IPR021966">
    <property type="entry name" value="SF3a60_bindingd"/>
</dbReference>
<name>A0A3N4L0K0_9PEZI</name>
<dbReference type="OrthoDB" id="2160351at2759"/>
<dbReference type="Pfam" id="PF11931">
    <property type="entry name" value="SF3a60_Prp9_C"/>
    <property type="match status" value="1"/>
</dbReference>
<keyword evidence="4" id="KW-0479">Metal-binding</keyword>
<dbReference type="GO" id="GO:0000398">
    <property type="term" value="P:mRNA splicing, via spliceosome"/>
    <property type="evidence" value="ECO:0007669"/>
    <property type="project" value="InterPro"/>
</dbReference>
<keyword evidence="7" id="KW-0539">Nucleus</keyword>
<dbReference type="Pfam" id="PF12108">
    <property type="entry name" value="SF3a60_bindingd"/>
    <property type="match status" value="1"/>
</dbReference>
<comment type="subcellular location">
    <subcellularLocation>
        <location evidence="1">Nucleus</location>
    </subcellularLocation>
</comment>
<keyword evidence="11" id="KW-1185">Reference proteome</keyword>
<dbReference type="Proteomes" id="UP000277580">
    <property type="component" value="Unassembled WGS sequence"/>
</dbReference>
<accession>A0A3N4L0K0</accession>
<proteinExistence type="inferred from homology"/>
<dbReference type="PANTHER" id="PTHR12786:SF2">
    <property type="entry name" value="SPLICING FACTOR 3A SUBUNIT 3"/>
    <property type="match status" value="1"/>
</dbReference>
<dbReference type="AlphaFoldDB" id="A0A3N4L0K0"/>
<dbReference type="GO" id="GO:0003723">
    <property type="term" value="F:RNA binding"/>
    <property type="evidence" value="ECO:0007669"/>
    <property type="project" value="InterPro"/>
</dbReference>
<dbReference type="InterPro" id="IPR013087">
    <property type="entry name" value="Znf_C2H2_type"/>
</dbReference>
<evidence type="ECO:0000256" key="5">
    <source>
        <dbReference type="ARBA" id="ARBA00022771"/>
    </source>
</evidence>
<dbReference type="STRING" id="1392247.A0A3N4L0K0"/>
<dbReference type="GO" id="GO:0008270">
    <property type="term" value="F:zinc ion binding"/>
    <property type="evidence" value="ECO:0007669"/>
    <property type="project" value="UniProtKB-KW"/>
</dbReference>
<protein>
    <recommendedName>
        <fullName evidence="9">Matrin-type domain-containing protein</fullName>
    </recommendedName>
</protein>
<keyword evidence="5" id="KW-0863">Zinc-finger</keyword>
<dbReference type="PANTHER" id="PTHR12786">
    <property type="entry name" value="SPLICING FACTOR SF3A-RELATED"/>
    <property type="match status" value="1"/>
</dbReference>
<evidence type="ECO:0000256" key="3">
    <source>
        <dbReference type="ARBA" id="ARBA00022553"/>
    </source>
</evidence>
<evidence type="ECO:0000259" key="9">
    <source>
        <dbReference type="PROSITE" id="PS50171"/>
    </source>
</evidence>
<dbReference type="Pfam" id="PF16837">
    <property type="entry name" value="SF3A3"/>
    <property type="match status" value="1"/>
</dbReference>
<reference evidence="10 11" key="1">
    <citation type="journal article" date="2018" name="Nat. Ecol. Evol.">
        <title>Pezizomycetes genomes reveal the molecular basis of ectomycorrhizal truffle lifestyle.</title>
        <authorList>
            <person name="Murat C."/>
            <person name="Payen T."/>
            <person name="Noel B."/>
            <person name="Kuo A."/>
            <person name="Morin E."/>
            <person name="Chen J."/>
            <person name="Kohler A."/>
            <person name="Krizsan K."/>
            <person name="Balestrini R."/>
            <person name="Da Silva C."/>
            <person name="Montanini B."/>
            <person name="Hainaut M."/>
            <person name="Levati E."/>
            <person name="Barry K.W."/>
            <person name="Belfiori B."/>
            <person name="Cichocki N."/>
            <person name="Clum A."/>
            <person name="Dockter R.B."/>
            <person name="Fauchery L."/>
            <person name="Guy J."/>
            <person name="Iotti M."/>
            <person name="Le Tacon F."/>
            <person name="Lindquist E.A."/>
            <person name="Lipzen A."/>
            <person name="Malagnac F."/>
            <person name="Mello A."/>
            <person name="Molinier V."/>
            <person name="Miyauchi S."/>
            <person name="Poulain J."/>
            <person name="Riccioni C."/>
            <person name="Rubini A."/>
            <person name="Sitrit Y."/>
            <person name="Splivallo R."/>
            <person name="Traeger S."/>
            <person name="Wang M."/>
            <person name="Zifcakova L."/>
            <person name="Wipf D."/>
            <person name="Zambonelli A."/>
            <person name="Paolocci F."/>
            <person name="Nowrousian M."/>
            <person name="Ottonello S."/>
            <person name="Baldrian P."/>
            <person name="Spatafora J.W."/>
            <person name="Henrissat B."/>
            <person name="Nagy L.G."/>
            <person name="Aury J.M."/>
            <person name="Wincker P."/>
            <person name="Grigoriev I.V."/>
            <person name="Bonfante P."/>
            <person name="Martin F.M."/>
        </authorList>
    </citation>
    <scope>NUCLEOTIDE SEQUENCE [LARGE SCALE GENOMIC DNA]</scope>
    <source>
        <strain evidence="10 11">CCBAS932</strain>
    </source>
</reference>
<keyword evidence="3" id="KW-0597">Phosphoprotein</keyword>
<comment type="similarity">
    <text evidence="2">Belongs to the SF3A3 family.</text>
</comment>
<evidence type="ECO:0000256" key="6">
    <source>
        <dbReference type="ARBA" id="ARBA00022833"/>
    </source>
</evidence>
<dbReference type="FunCoup" id="A0A3N4L0K0">
    <property type="interactions" value="1212"/>
</dbReference>
<dbReference type="InterPro" id="IPR051421">
    <property type="entry name" value="RNA_Proc_DNA_Dmg_Regulator"/>
</dbReference>
<dbReference type="InterPro" id="IPR031774">
    <property type="entry name" value="SF3A3_dom"/>
</dbReference>
<evidence type="ECO:0000313" key="11">
    <source>
        <dbReference type="Proteomes" id="UP000277580"/>
    </source>
</evidence>
<sequence length="507" mass="59033">MGIIDEQRSLCEDLERLEQACADRSLEEPKTIRERLLRDHQIAKFVDRFQQQSSRLLDIQADADGVRQKEIDSLSAKDPFDEFYKQLSQIKDFHRRYPNEPVENLERAYKRRPAVADGEFVSASEIDTMFTGEESNGRFFDLTRSHEEYLNLPGVKKRTTYLQYLGLFDKFDRFVRAQKMNDRYFSHVNGLAEYLESFLARTKPLQNPEGIVKNIEEEFEKAWKEDNVPGWGKLAPVEGSTEVVGPQKEEAKKEEFWCAPCGKGFGNKNVYDHHFDSKKHKKAVARQQESGTRVELEVRGPGGQESLARLKDKAIAEREWRVRALTELMKTEREGTMTNVERKQSLTERERRMELEAHYQENSADPNAEAGDASDDDDDDEKIYNPLKLPLAWDGKPIPYWLYKLHGLGVEFPCEICGNFVYMGRRAFDKHFNEHRHTYGLRCLGITNTTLFREITKIDEAQRLWEKLEGDKKKKKQANETVEEMEDGQGNVMPRKVYEDLQKQGLL</sequence>
<dbReference type="InterPro" id="IPR036236">
    <property type="entry name" value="Znf_C2H2_sf"/>
</dbReference>
<evidence type="ECO:0000256" key="1">
    <source>
        <dbReference type="ARBA" id="ARBA00004123"/>
    </source>
</evidence>
<evidence type="ECO:0000313" key="10">
    <source>
        <dbReference type="EMBL" id="RPB15189.1"/>
    </source>
</evidence>
<dbReference type="Pfam" id="PF12171">
    <property type="entry name" value="zf-C2H2_jaz"/>
    <property type="match status" value="1"/>
</dbReference>
<keyword evidence="6" id="KW-0862">Zinc</keyword>
<dbReference type="GO" id="GO:0005681">
    <property type="term" value="C:spliceosomal complex"/>
    <property type="evidence" value="ECO:0007669"/>
    <property type="project" value="InterPro"/>
</dbReference>
<evidence type="ECO:0000256" key="8">
    <source>
        <dbReference type="SAM" id="MobiDB-lite"/>
    </source>
</evidence>
<feature type="region of interest" description="Disordered" evidence="8">
    <location>
        <begin position="470"/>
        <end position="495"/>
    </location>
</feature>
<organism evidence="10 11">
    <name type="scientific">Morchella conica CCBAS932</name>
    <dbReference type="NCBI Taxonomy" id="1392247"/>
    <lineage>
        <taxon>Eukaryota</taxon>
        <taxon>Fungi</taxon>
        <taxon>Dikarya</taxon>
        <taxon>Ascomycota</taxon>
        <taxon>Pezizomycotina</taxon>
        <taxon>Pezizomycetes</taxon>
        <taxon>Pezizales</taxon>
        <taxon>Morchellaceae</taxon>
        <taxon>Morchella</taxon>
    </lineage>
</organism>
<dbReference type="SUPFAM" id="SSF57667">
    <property type="entry name" value="beta-beta-alpha zinc fingers"/>
    <property type="match status" value="1"/>
</dbReference>
<dbReference type="PROSITE" id="PS00028">
    <property type="entry name" value="ZINC_FINGER_C2H2_1"/>
    <property type="match status" value="1"/>
</dbReference>
<dbReference type="Gene3D" id="3.30.160.60">
    <property type="entry name" value="Classic Zinc Finger"/>
    <property type="match status" value="1"/>
</dbReference>
<dbReference type="PROSITE" id="PS50171">
    <property type="entry name" value="ZF_MATRIN"/>
    <property type="match status" value="1"/>
</dbReference>
<dbReference type="EMBL" id="ML119114">
    <property type="protein sequence ID" value="RPB15189.1"/>
    <property type="molecule type" value="Genomic_DNA"/>
</dbReference>
<gene>
    <name evidence="10" type="ORF">P167DRAFT_502263</name>
</gene>
<dbReference type="InterPro" id="IPR022755">
    <property type="entry name" value="Znf_C2H2_jaz"/>
</dbReference>